<keyword evidence="3" id="KW-1185">Reference proteome</keyword>
<dbReference type="RefSeq" id="WP_373665419.1">
    <property type="nucleotide sequence ID" value="NZ_CP155573.1"/>
</dbReference>
<dbReference type="SUPFAM" id="SSF56801">
    <property type="entry name" value="Acetyl-CoA synthetase-like"/>
    <property type="match status" value="1"/>
</dbReference>
<dbReference type="Gene3D" id="3.40.50.12780">
    <property type="entry name" value="N-terminal domain of ligase-like"/>
    <property type="match status" value="1"/>
</dbReference>
<sequence length="449" mass="50180">MEKTPLEDWIAYKIGIRPGSLSREAIEQYQLARIRQTVALAKEKSTFYREKLSGVNPIKIMDYVQFSKLPFTYPQDIKENPLRFVCVSPKDIDRIVTLQSSGTTGEPKRLFFTKEDQELTIDFFNHGMRNLVGPSDRVLILLPWQLPGSVGDLLRIGLERLKACPLPYGIVQVPEAAIAAAVESGANAIVGIPTQVLGMARHRKGKELAGRIKSVLLSTDYVPQAICQALKEQWGCKVYNHYGMTEMGLGGGVQCSALLAYHIREADLYFEIVDPETGQLLPEGELGEIVFTTLTRQGMPLIRYRTGDVSRFIPENCPCGTILRSMEVVKQRISGKTILAETDFLITELDEVLFSINGILDYQSTLALTGGKDCLTIEVKTERKNKIDPVAMRQVLHTIPAIQQGLERGTLEVIVGESCEFMPISKGTAKRMILDTREQQQRPSRIQHS</sequence>
<organism evidence="2 3">
    <name type="scientific">Sporomusa silvacetica DSM 10669</name>
    <dbReference type="NCBI Taxonomy" id="1123289"/>
    <lineage>
        <taxon>Bacteria</taxon>
        <taxon>Bacillati</taxon>
        <taxon>Bacillota</taxon>
        <taxon>Negativicutes</taxon>
        <taxon>Selenomonadales</taxon>
        <taxon>Sporomusaceae</taxon>
        <taxon>Sporomusa</taxon>
    </lineage>
</organism>
<reference evidence="2" key="1">
    <citation type="submission" date="2024-05" db="EMBL/GenBank/DDBJ databases">
        <title>Isolation and characterization of Sporomusa carbonis sp. nov., a carboxydotrophic hydrogenogen in the genus of Sporomusa isolated from a charcoal burning pile.</title>
        <authorList>
            <person name="Boeer T."/>
            <person name="Rosenbaum F."/>
            <person name="Eysell L."/>
            <person name="Mueller V."/>
            <person name="Daniel R."/>
            <person name="Poehlein A."/>
        </authorList>
    </citation>
    <scope>NUCLEOTIDE SEQUENCE [LARGE SCALE GENOMIC DNA]</scope>
    <source>
        <strain evidence="2">DSM 10669</strain>
    </source>
</reference>
<dbReference type="InterPro" id="IPR042099">
    <property type="entry name" value="ANL_N_sf"/>
</dbReference>
<dbReference type="PANTHER" id="PTHR43845:SF1">
    <property type="entry name" value="BLR5969 PROTEIN"/>
    <property type="match status" value="1"/>
</dbReference>
<evidence type="ECO:0000313" key="3">
    <source>
        <dbReference type="Proteomes" id="UP000216752"/>
    </source>
</evidence>
<evidence type="ECO:0000259" key="1">
    <source>
        <dbReference type="Pfam" id="PF00501"/>
    </source>
</evidence>
<dbReference type="NCBIfam" id="NF045666">
    <property type="entry name" value="DVU1553_fam_AMP"/>
    <property type="match status" value="1"/>
</dbReference>
<name>A0ABZ3IFU6_9FIRM</name>
<dbReference type="PANTHER" id="PTHR43845">
    <property type="entry name" value="BLR5969 PROTEIN"/>
    <property type="match status" value="1"/>
</dbReference>
<dbReference type="GO" id="GO:0047475">
    <property type="term" value="F:phenylacetate-CoA ligase activity"/>
    <property type="evidence" value="ECO:0007669"/>
    <property type="project" value="UniProtKB-EC"/>
</dbReference>
<dbReference type="EC" id="6.2.1.30" evidence="2"/>
<dbReference type="Proteomes" id="UP000216752">
    <property type="component" value="Chromosome"/>
</dbReference>
<feature type="domain" description="AMP-dependent synthetase/ligase" evidence="1">
    <location>
        <begin position="88"/>
        <end position="291"/>
    </location>
</feature>
<proteinExistence type="predicted"/>
<gene>
    <name evidence="2" type="ORF">SPSIL_006640</name>
</gene>
<keyword evidence="2" id="KW-0436">Ligase</keyword>
<protein>
    <submittedName>
        <fullName evidence="2">Phenylacetate-coenzyme A ligase</fullName>
        <ecNumber evidence="2">6.2.1.30</ecNumber>
    </submittedName>
</protein>
<dbReference type="Pfam" id="PF00501">
    <property type="entry name" value="AMP-binding"/>
    <property type="match status" value="1"/>
</dbReference>
<dbReference type="InterPro" id="IPR000873">
    <property type="entry name" value="AMP-dep_synth/lig_dom"/>
</dbReference>
<accession>A0ABZ3IFU6</accession>
<evidence type="ECO:0000313" key="2">
    <source>
        <dbReference type="EMBL" id="XFO64562.1"/>
    </source>
</evidence>
<dbReference type="EMBL" id="CP155573">
    <property type="protein sequence ID" value="XFO64562.1"/>
    <property type="molecule type" value="Genomic_DNA"/>
</dbReference>